<dbReference type="Proteomes" id="UP000032689">
    <property type="component" value="Segment"/>
</dbReference>
<keyword evidence="1" id="KW-0812">Transmembrane</keyword>
<organism evidence="2 3">
    <name type="scientific">Staphylococcus phage vB_SepM_ phiIPLA-C1C</name>
    <dbReference type="NCBI Taxonomy" id="1572704"/>
    <lineage>
        <taxon>Viruses</taxon>
        <taxon>Duplodnaviria</taxon>
        <taxon>Heunggongvirae</taxon>
        <taxon>Uroviricota</taxon>
        <taxon>Caudoviricetes</taxon>
        <taxon>Herelleviridae</taxon>
        <taxon>Twortvirinae</taxon>
        <taxon>Sepunavirus</taxon>
        <taxon>Sepunavirus IPLAC1C</taxon>
    </lineage>
</organism>
<evidence type="ECO:0000313" key="3">
    <source>
        <dbReference type="Proteomes" id="UP000032689"/>
    </source>
</evidence>
<keyword evidence="1" id="KW-0472">Membrane</keyword>
<dbReference type="RefSeq" id="YP_009214639.1">
    <property type="nucleotide sequence ID" value="NC_028962.1"/>
</dbReference>
<proteinExistence type="predicted"/>
<dbReference type="KEGG" id="vg:26641056"/>
<dbReference type="GeneID" id="26641056"/>
<reference evidence="2 3" key="1">
    <citation type="journal article" date="2015" name="Appl. Environ. Microbiol.">
        <title>Two Phages, phiIPLA-RODI and phiIPLA-C1C, Lyse Mono- and Dual-Species Staphylococcal Biofilms.</title>
        <authorList>
            <person name="Gutierrez D."/>
            <person name="Vandenheuvel D."/>
            <person name="Martinez B."/>
            <person name="Rodriguez A."/>
            <person name="Lavigne R."/>
            <person name="Garcia P."/>
        </authorList>
    </citation>
    <scope>NUCLEOTIDE SEQUENCE [LARGE SCALE GENOMIC DNA]</scope>
</reference>
<dbReference type="EMBL" id="KP027447">
    <property type="protein sequence ID" value="AJA42359.1"/>
    <property type="molecule type" value="Genomic_DNA"/>
</dbReference>
<feature type="transmembrane region" description="Helical" evidence="1">
    <location>
        <begin position="39"/>
        <end position="67"/>
    </location>
</feature>
<accession>A0A0D3MVP4</accession>
<dbReference type="OrthoDB" id="27770at10239"/>
<keyword evidence="1" id="KW-1133">Transmembrane helix</keyword>
<feature type="transmembrane region" description="Helical" evidence="1">
    <location>
        <begin position="12"/>
        <end position="33"/>
    </location>
</feature>
<evidence type="ECO:0000313" key="2">
    <source>
        <dbReference type="EMBL" id="AJA42359.1"/>
    </source>
</evidence>
<name>A0A0D3MVP4_9CAUD</name>
<protein>
    <submittedName>
        <fullName evidence="2">Membrane protein</fullName>
    </submittedName>
</protein>
<evidence type="ECO:0000256" key="1">
    <source>
        <dbReference type="SAM" id="Phobius"/>
    </source>
</evidence>
<sequence length="86" mass="9845">MKNLALKFQKGNFWSKLLWITLITLILIALWYVVSSVMFFLQVTVGTIGLLIASPFVAMGIIAIAIIKYPRVKDINEYSEYAKKYL</sequence>
<keyword evidence="3" id="KW-1185">Reference proteome</keyword>